<comment type="caution">
    <text evidence="14">The sequence shown here is derived from an EMBL/GenBank/DDBJ whole genome shotgun (WGS) entry which is preliminary data.</text>
</comment>
<keyword evidence="7" id="KW-0573">Peptidoglycan synthesis</keyword>
<evidence type="ECO:0000256" key="1">
    <source>
        <dbReference type="ARBA" id="ARBA00004167"/>
    </source>
</evidence>
<name>A0AAW5JH73_9FIRM</name>
<dbReference type="GO" id="GO:0071555">
    <property type="term" value="P:cell wall organization"/>
    <property type="evidence" value="ECO:0007669"/>
    <property type="project" value="UniProtKB-KW"/>
</dbReference>
<dbReference type="GO" id="GO:0008360">
    <property type="term" value="P:regulation of cell shape"/>
    <property type="evidence" value="ECO:0007669"/>
    <property type="project" value="UniProtKB-KW"/>
</dbReference>
<dbReference type="InterPro" id="IPR036138">
    <property type="entry name" value="PBP_dimer_sf"/>
</dbReference>
<keyword evidence="10" id="KW-0961">Cell wall biogenesis/degradation</keyword>
<dbReference type="RefSeq" id="WP_256303180.1">
    <property type="nucleotide sequence ID" value="NZ_JANFYS010000003.1"/>
</dbReference>
<dbReference type="InterPro" id="IPR001460">
    <property type="entry name" value="PCN-bd_Tpept"/>
</dbReference>
<feature type="domain" description="Penicillin-binding protein dimerisation" evidence="13">
    <location>
        <begin position="56"/>
        <end position="332"/>
    </location>
</feature>
<keyword evidence="8" id="KW-1133">Transmembrane helix</keyword>
<evidence type="ECO:0000256" key="2">
    <source>
        <dbReference type="ARBA" id="ARBA00004236"/>
    </source>
</evidence>
<comment type="similarity">
    <text evidence="3">Belongs to the transpeptidase family.</text>
</comment>
<sequence length="719" mass="79001">MKDKENRQFHIRSRGLVAVLAAVLIGFGYVLYDLQIVHGAEYRERSQRKIAQTETVEAARGSLLDRYGRELVINRTSYNVALETSRMGEDKNAVLLELLDICREQEVEWTDTLPVSAQAPYVFTLDAASDLTVTRLQKLCAQLKWTDLIPTEDEIAAMRPAPAETAPAREEEAEETLPAEPKAPAVSAQPLLDKMKEYFGLDETLPNQEARGLLGVLYELALRSKGITTVSYVFAKDVDIQFITAVKEAGLAGVRIDTKSVRQYRTPYAAHLLGRVGLMDETEQAYYRTLGYDGDESVGKEGVEQAFESWLKGTDGKKAVETNTEGKVVSETYKEEPVPGGHVALTLDIRLQEVAERALAEGIAGLKSEDTQGGALVAIDVSDGGVLAMASYPTYDRTTIYSDNEAYNAALNDPLKPFYNRALLGQYAPGSTFKMVTAVGGLEEDIIEPSTEIRDTGRYMYYAPSYTPMCWYYRQYGGTHGNENVSEAIRDSCNIFFYDVGRRLGIDRLDQYARMFGLGESTGIELKENTGMVAGPDASKRLEQTWYEGQALAAAIGQDNNQFTPLQLANYIATLVNGGTHYSAHLLKSVKSYDYSEVLYEREPEVLDTIEIAPENLNAVLEGMRLVAAEGGTTYRFFKDLPVTVGAKTGSAQVSSTTESNAVFVCFAPYEDPEIALAVVVEKGGSGMELAAIAADVLEYYFSTGTGLEAAAKENTLLR</sequence>
<evidence type="ECO:0000256" key="6">
    <source>
        <dbReference type="ARBA" id="ARBA00022960"/>
    </source>
</evidence>
<dbReference type="Gene3D" id="3.40.710.10">
    <property type="entry name" value="DD-peptidase/beta-lactamase superfamily"/>
    <property type="match status" value="1"/>
</dbReference>
<gene>
    <name evidence="14" type="ORF">NE579_02850</name>
</gene>
<keyword evidence="4" id="KW-1003">Cell membrane</keyword>
<evidence type="ECO:0000256" key="4">
    <source>
        <dbReference type="ARBA" id="ARBA00022475"/>
    </source>
</evidence>
<evidence type="ECO:0000256" key="11">
    <source>
        <dbReference type="SAM" id="MobiDB-lite"/>
    </source>
</evidence>
<dbReference type="InterPro" id="IPR012338">
    <property type="entry name" value="Beta-lactam/transpept-like"/>
</dbReference>
<dbReference type="EMBL" id="JANFYS010000003">
    <property type="protein sequence ID" value="MCQ4769406.1"/>
    <property type="molecule type" value="Genomic_DNA"/>
</dbReference>
<dbReference type="InterPro" id="IPR005311">
    <property type="entry name" value="PBP_dimer"/>
</dbReference>
<feature type="region of interest" description="Disordered" evidence="11">
    <location>
        <begin position="162"/>
        <end position="183"/>
    </location>
</feature>
<comment type="subcellular location">
    <subcellularLocation>
        <location evidence="2">Cell membrane</location>
    </subcellularLocation>
    <subcellularLocation>
        <location evidence="1">Membrane</location>
        <topology evidence="1">Single-pass membrane protein</topology>
    </subcellularLocation>
</comment>
<evidence type="ECO:0000313" key="14">
    <source>
        <dbReference type="EMBL" id="MCQ4769406.1"/>
    </source>
</evidence>
<evidence type="ECO:0000256" key="9">
    <source>
        <dbReference type="ARBA" id="ARBA00023136"/>
    </source>
</evidence>
<dbReference type="Proteomes" id="UP001204562">
    <property type="component" value="Unassembled WGS sequence"/>
</dbReference>
<evidence type="ECO:0000256" key="7">
    <source>
        <dbReference type="ARBA" id="ARBA00022984"/>
    </source>
</evidence>
<dbReference type="Pfam" id="PF00905">
    <property type="entry name" value="Transpeptidase"/>
    <property type="match status" value="1"/>
</dbReference>
<feature type="domain" description="Penicillin-binding protein transpeptidase" evidence="12">
    <location>
        <begin position="374"/>
        <end position="698"/>
    </location>
</feature>
<evidence type="ECO:0000259" key="13">
    <source>
        <dbReference type="Pfam" id="PF03717"/>
    </source>
</evidence>
<dbReference type="SUPFAM" id="SSF56519">
    <property type="entry name" value="Penicillin binding protein dimerisation domain"/>
    <property type="match status" value="1"/>
</dbReference>
<evidence type="ECO:0000256" key="3">
    <source>
        <dbReference type="ARBA" id="ARBA00007171"/>
    </source>
</evidence>
<dbReference type="GO" id="GO:0071972">
    <property type="term" value="F:peptidoglycan L,D-transpeptidase activity"/>
    <property type="evidence" value="ECO:0007669"/>
    <property type="project" value="TreeGrafter"/>
</dbReference>
<accession>A0AAW5JH73</accession>
<dbReference type="GO" id="GO:0009252">
    <property type="term" value="P:peptidoglycan biosynthetic process"/>
    <property type="evidence" value="ECO:0007669"/>
    <property type="project" value="UniProtKB-KW"/>
</dbReference>
<dbReference type="GO" id="GO:0008658">
    <property type="term" value="F:penicillin binding"/>
    <property type="evidence" value="ECO:0007669"/>
    <property type="project" value="InterPro"/>
</dbReference>
<keyword evidence="6" id="KW-0133">Cell shape</keyword>
<protein>
    <submittedName>
        <fullName evidence="14">Penicillin-binding transpeptidase domain-containing protein</fullName>
    </submittedName>
</protein>
<dbReference type="Pfam" id="PF03717">
    <property type="entry name" value="PBP_dimer"/>
    <property type="match status" value="1"/>
</dbReference>
<dbReference type="InterPro" id="IPR050515">
    <property type="entry name" value="Beta-lactam/transpept"/>
</dbReference>
<dbReference type="PANTHER" id="PTHR30627:SF2">
    <property type="entry name" value="PEPTIDOGLYCAN D,D-TRANSPEPTIDASE MRDA"/>
    <property type="match status" value="1"/>
</dbReference>
<dbReference type="AlphaFoldDB" id="A0AAW5JH73"/>
<proteinExistence type="inferred from homology"/>
<keyword evidence="9" id="KW-0472">Membrane</keyword>
<dbReference type="SUPFAM" id="SSF56601">
    <property type="entry name" value="beta-lactamase/transpeptidase-like"/>
    <property type="match status" value="1"/>
</dbReference>
<keyword evidence="5" id="KW-0812">Transmembrane</keyword>
<dbReference type="PANTHER" id="PTHR30627">
    <property type="entry name" value="PEPTIDOGLYCAN D,D-TRANSPEPTIDASE"/>
    <property type="match status" value="1"/>
</dbReference>
<dbReference type="GO" id="GO:0005886">
    <property type="term" value="C:plasma membrane"/>
    <property type="evidence" value="ECO:0007669"/>
    <property type="project" value="UniProtKB-SubCell"/>
</dbReference>
<reference evidence="14" key="1">
    <citation type="submission" date="2022-06" db="EMBL/GenBank/DDBJ databases">
        <title>Isolation of gut microbiota from human fecal samples.</title>
        <authorList>
            <person name="Pamer E.G."/>
            <person name="Barat B."/>
            <person name="Waligurski E."/>
            <person name="Medina S."/>
            <person name="Paddock L."/>
            <person name="Mostad J."/>
        </authorList>
    </citation>
    <scope>NUCLEOTIDE SEQUENCE</scope>
    <source>
        <strain evidence="14">DFI.9.91</strain>
    </source>
</reference>
<evidence type="ECO:0000256" key="5">
    <source>
        <dbReference type="ARBA" id="ARBA00022692"/>
    </source>
</evidence>
<evidence type="ECO:0000259" key="12">
    <source>
        <dbReference type="Pfam" id="PF00905"/>
    </source>
</evidence>
<organism evidence="14 15">
    <name type="scientific">Intestinimonas massiliensis</name>
    <name type="common">ex Afouda et al. 2020</name>
    <dbReference type="NCBI Taxonomy" id="1673721"/>
    <lineage>
        <taxon>Bacteria</taxon>
        <taxon>Bacillati</taxon>
        <taxon>Bacillota</taxon>
        <taxon>Clostridia</taxon>
        <taxon>Eubacteriales</taxon>
        <taxon>Intestinimonas</taxon>
    </lineage>
</organism>
<evidence type="ECO:0000256" key="10">
    <source>
        <dbReference type="ARBA" id="ARBA00023316"/>
    </source>
</evidence>
<dbReference type="Gene3D" id="1.10.10.1230">
    <property type="entry name" value="Penicillin-binding protein, N-terminal non-catalytic domain, head sub-domain"/>
    <property type="match status" value="1"/>
</dbReference>
<evidence type="ECO:0000256" key="8">
    <source>
        <dbReference type="ARBA" id="ARBA00022989"/>
    </source>
</evidence>
<dbReference type="Gene3D" id="3.90.1310.10">
    <property type="entry name" value="Penicillin-binding protein 2a (Domain 2)"/>
    <property type="match status" value="1"/>
</dbReference>
<evidence type="ECO:0000313" key="15">
    <source>
        <dbReference type="Proteomes" id="UP001204562"/>
    </source>
</evidence>